<accession>A0A8K1FVZ5</accession>
<comment type="caution">
    <text evidence="1">The sequence shown here is derived from an EMBL/GenBank/DDBJ whole genome shotgun (WGS) entry which is preliminary data.</text>
</comment>
<sequence>MTSRVREVILPLYAAFERPHLEYRCGPVLGVQFWGLQHNKDVDLLEQVQRRAMKMIRGQKHLCYGDGLKELGLFTLENRRLWGDPMVAF</sequence>
<dbReference type="Proteomes" id="UP000796761">
    <property type="component" value="Unassembled WGS sequence"/>
</dbReference>
<evidence type="ECO:0000313" key="1">
    <source>
        <dbReference type="EMBL" id="TRZ07704.1"/>
    </source>
</evidence>
<evidence type="ECO:0000313" key="2">
    <source>
        <dbReference type="Proteomes" id="UP000796761"/>
    </source>
</evidence>
<protein>
    <submittedName>
        <fullName evidence="1">Uncharacterized protein</fullName>
    </submittedName>
</protein>
<dbReference type="OrthoDB" id="9902521at2759"/>
<proteinExistence type="predicted"/>
<dbReference type="EMBL" id="SWJQ01001660">
    <property type="protein sequence ID" value="TRZ07704.1"/>
    <property type="molecule type" value="Genomic_DNA"/>
</dbReference>
<reference evidence="1" key="1">
    <citation type="submission" date="2019-04" db="EMBL/GenBank/DDBJ databases">
        <title>Genome assembly of Zosterops borbonicus 15179.</title>
        <authorList>
            <person name="Leroy T."/>
            <person name="Anselmetti Y."/>
            <person name="Tilak M.-K."/>
            <person name="Nabholz B."/>
        </authorList>
    </citation>
    <scope>NUCLEOTIDE SEQUENCE</scope>
    <source>
        <strain evidence="1">HGM_15179</strain>
        <tissue evidence="1">Muscle</tissue>
    </source>
</reference>
<organism evidence="1 2">
    <name type="scientific">Zosterops borbonicus</name>
    <dbReference type="NCBI Taxonomy" id="364589"/>
    <lineage>
        <taxon>Eukaryota</taxon>
        <taxon>Metazoa</taxon>
        <taxon>Chordata</taxon>
        <taxon>Craniata</taxon>
        <taxon>Vertebrata</taxon>
        <taxon>Euteleostomi</taxon>
        <taxon>Archelosauria</taxon>
        <taxon>Archosauria</taxon>
        <taxon>Dinosauria</taxon>
        <taxon>Saurischia</taxon>
        <taxon>Theropoda</taxon>
        <taxon>Coelurosauria</taxon>
        <taxon>Aves</taxon>
        <taxon>Neognathae</taxon>
        <taxon>Neoaves</taxon>
        <taxon>Telluraves</taxon>
        <taxon>Australaves</taxon>
        <taxon>Passeriformes</taxon>
        <taxon>Sylvioidea</taxon>
        <taxon>Zosteropidae</taxon>
        <taxon>Zosterops</taxon>
    </lineage>
</organism>
<keyword evidence="2" id="KW-1185">Reference proteome</keyword>
<dbReference type="AlphaFoldDB" id="A0A8K1FVZ5"/>
<gene>
    <name evidence="1" type="ORF">HGM15179_019402</name>
</gene>
<name>A0A8K1FVZ5_9PASS</name>